<feature type="region of interest" description="Disordered" evidence="1">
    <location>
        <begin position="341"/>
        <end position="360"/>
    </location>
</feature>
<reference evidence="4" key="2">
    <citation type="submission" date="2023-06" db="EMBL/GenBank/DDBJ databases">
        <authorList>
            <person name="Kobayashi Y."/>
            <person name="Kayamori A."/>
            <person name="Aoki K."/>
            <person name="Shiwa Y."/>
            <person name="Fujita N."/>
            <person name="Sugita T."/>
            <person name="Iwasaki W."/>
            <person name="Tanaka N."/>
            <person name="Takashima M."/>
        </authorList>
    </citation>
    <scope>NUCLEOTIDE SEQUENCE</scope>
    <source>
        <strain evidence="4">HIS016</strain>
    </source>
</reference>
<dbReference type="InterPro" id="IPR000253">
    <property type="entry name" value="FHA_dom"/>
</dbReference>
<dbReference type="AlphaFoldDB" id="A0AAD3TVE0"/>
<proteinExistence type="predicted"/>
<evidence type="ECO:0000256" key="2">
    <source>
        <dbReference type="SAM" id="Phobius"/>
    </source>
</evidence>
<gene>
    <name evidence="4" type="ORF">CspeluHIS016_0404470</name>
</gene>
<feature type="region of interest" description="Disordered" evidence="1">
    <location>
        <begin position="425"/>
        <end position="495"/>
    </location>
</feature>
<dbReference type="CDD" id="cd00060">
    <property type="entry name" value="FHA"/>
    <property type="match status" value="1"/>
</dbReference>
<evidence type="ECO:0000259" key="3">
    <source>
        <dbReference type="PROSITE" id="PS50006"/>
    </source>
</evidence>
<feature type="transmembrane region" description="Helical" evidence="2">
    <location>
        <begin position="823"/>
        <end position="846"/>
    </location>
</feature>
<dbReference type="Pfam" id="PF00498">
    <property type="entry name" value="FHA"/>
    <property type="match status" value="1"/>
</dbReference>
<keyword evidence="2" id="KW-0472">Membrane</keyword>
<feature type="compositionally biased region" description="Polar residues" evidence="1">
    <location>
        <begin position="582"/>
        <end position="594"/>
    </location>
</feature>
<evidence type="ECO:0000256" key="1">
    <source>
        <dbReference type="SAM" id="MobiDB-lite"/>
    </source>
</evidence>
<keyword evidence="2" id="KW-1133">Transmembrane helix</keyword>
<feature type="region of interest" description="Disordered" evidence="1">
    <location>
        <begin position="796"/>
        <end position="816"/>
    </location>
</feature>
<dbReference type="Gene3D" id="2.60.200.20">
    <property type="match status" value="1"/>
</dbReference>
<evidence type="ECO:0000313" key="5">
    <source>
        <dbReference type="Proteomes" id="UP001222932"/>
    </source>
</evidence>
<dbReference type="PROSITE" id="PS50006">
    <property type="entry name" value="FHA_DOMAIN"/>
    <property type="match status" value="1"/>
</dbReference>
<dbReference type="SUPFAM" id="SSF49879">
    <property type="entry name" value="SMAD/FHA domain"/>
    <property type="match status" value="1"/>
</dbReference>
<comment type="caution">
    <text evidence="4">The sequence shown here is derived from an EMBL/GenBank/DDBJ whole genome shotgun (WGS) entry which is preliminary data.</text>
</comment>
<accession>A0AAD3TVE0</accession>
<feature type="domain" description="FHA" evidence="3">
    <location>
        <begin position="73"/>
        <end position="124"/>
    </location>
</feature>
<dbReference type="EMBL" id="BTCM01000004">
    <property type="protein sequence ID" value="GMK57613.1"/>
    <property type="molecule type" value="Genomic_DNA"/>
</dbReference>
<feature type="region of interest" description="Disordered" evidence="1">
    <location>
        <begin position="581"/>
        <end position="664"/>
    </location>
</feature>
<feature type="compositionally biased region" description="Low complexity" evidence="1">
    <location>
        <begin position="607"/>
        <end position="620"/>
    </location>
</feature>
<dbReference type="Proteomes" id="UP001222932">
    <property type="component" value="Unassembled WGS sequence"/>
</dbReference>
<keyword evidence="5" id="KW-1185">Reference proteome</keyword>
<feature type="compositionally biased region" description="Basic and acidic residues" evidence="1">
    <location>
        <begin position="464"/>
        <end position="492"/>
    </location>
</feature>
<evidence type="ECO:0000313" key="4">
    <source>
        <dbReference type="EMBL" id="GMK57613.1"/>
    </source>
</evidence>
<protein>
    <recommendedName>
        <fullName evidence="3">FHA domain-containing protein</fullName>
    </recommendedName>
</protein>
<reference evidence="4" key="1">
    <citation type="journal article" date="2023" name="BMC Genomics">
        <title>Chromosome-level genome assemblies of Cutaneotrichosporon spp. (Trichosporonales, Basidiomycota) reveal imbalanced evolution between nucleotide sequences and chromosome synteny.</title>
        <authorList>
            <person name="Kobayashi Y."/>
            <person name="Kayamori A."/>
            <person name="Aoki K."/>
            <person name="Shiwa Y."/>
            <person name="Matsutani M."/>
            <person name="Fujita N."/>
            <person name="Sugita T."/>
            <person name="Iwasaki W."/>
            <person name="Tanaka N."/>
            <person name="Takashima M."/>
        </authorList>
    </citation>
    <scope>NUCLEOTIDE SEQUENCE</scope>
    <source>
        <strain evidence="4">HIS016</strain>
    </source>
</reference>
<sequence length="851" mass="91136">MPADTGPVCRTPDLCDNAIFLHLVEETQDYTVTVFLSDLLSKLCAPVTVTGPADTSHPDFLKHGGYSNLTGGYCIGRHHNKEGRTNLPSALSSRVLSRIHVKIVVDRTGVLWLMDLRSLHGTTVGRGTSNIPIAAYSPFCLQEGDVLILGKPVISRDGVTHLPLRLRVHYAFAPPVKPLFDFITIPTFANNVGDIALPPRPPTRGWGIPVTYESELEEDAQEDDIRPDGTVHESGNDIGVCTGSSKIVNLVIPPAHDDDADSVVFTGSKLILSPVLADDVGSVVFAGSKPNSPEAHAPISTPVPAPVQDVPIAANLIPCHYLYSPQDTAALRQSILAIPPADDEMGDTHSESSYGDGRVSEHSYCDDGVSEHSYDDDMVCEHSQGEDDCLSDGEHYHNSHLGSDRDDISDEEHISYAEAEDYDCNMSGNYDLSDDEVSDRDDEASEGFDLSDGANGNISMCSVESEHEGIDVRDSDCHSQATRDEAERKNEEPMALSQALHLPLVNREPTPFYPSSANATIVPSSMPEEDDFAQPVDQVAINEMFASAKLRVKAAVERIGAIDKALRKDVLKSMGGDGEVLVSSSQHAAPSNGNEEPRNEESSLNATGSSHSLTLSPTTSARSGSPVAFGPNHRSKDVFSDEAVSPMGSFSPRASPISQHEEGPADIWSEAQRPELPSVAMVPDEIEEPRFDVTEENDAEIGTATSNQLDVTYSIPPSPPASISNSASERIESKIYTVNATLPLTPPSPVCKALTPEASTRDASSCTQPMVTMDAATNTSTTTRRKRKLSVVEKKEASSAHATPGAIMAPTNVSSRPTRRRRIGTFVTGVALGVGIGVVSTFGALYQLGAE</sequence>
<feature type="compositionally biased region" description="Acidic residues" evidence="1">
    <location>
        <begin position="432"/>
        <end position="446"/>
    </location>
</feature>
<dbReference type="InterPro" id="IPR008984">
    <property type="entry name" value="SMAD_FHA_dom_sf"/>
</dbReference>
<organism evidence="4 5">
    <name type="scientific">Cutaneotrichosporon spelunceum</name>
    <dbReference type="NCBI Taxonomy" id="1672016"/>
    <lineage>
        <taxon>Eukaryota</taxon>
        <taxon>Fungi</taxon>
        <taxon>Dikarya</taxon>
        <taxon>Basidiomycota</taxon>
        <taxon>Agaricomycotina</taxon>
        <taxon>Tremellomycetes</taxon>
        <taxon>Trichosporonales</taxon>
        <taxon>Trichosporonaceae</taxon>
        <taxon>Cutaneotrichosporon</taxon>
    </lineage>
</organism>
<name>A0AAD3TVE0_9TREE</name>
<keyword evidence="2" id="KW-0812">Transmembrane</keyword>